<comment type="caution">
    <text evidence="2">The sequence shown here is derived from an EMBL/GenBank/DDBJ whole genome shotgun (WGS) entry which is preliminary data.</text>
</comment>
<name>A0A7W9M5P4_9PSEU</name>
<evidence type="ECO:0000313" key="3">
    <source>
        <dbReference type="Proteomes" id="UP000552097"/>
    </source>
</evidence>
<feature type="transmembrane region" description="Helical" evidence="1">
    <location>
        <begin position="7"/>
        <end position="26"/>
    </location>
</feature>
<evidence type="ECO:0000313" key="2">
    <source>
        <dbReference type="EMBL" id="MBB5808422.1"/>
    </source>
</evidence>
<keyword evidence="1" id="KW-0472">Membrane</keyword>
<dbReference type="AlphaFoldDB" id="A0A7W9M5P4"/>
<protein>
    <submittedName>
        <fullName evidence="2">Uncharacterized protein</fullName>
    </submittedName>
</protein>
<dbReference type="EMBL" id="JACHMO010000001">
    <property type="protein sequence ID" value="MBB5808422.1"/>
    <property type="molecule type" value="Genomic_DNA"/>
</dbReference>
<organism evidence="2 3">
    <name type="scientific">Saccharothrix ecbatanensis</name>
    <dbReference type="NCBI Taxonomy" id="1105145"/>
    <lineage>
        <taxon>Bacteria</taxon>
        <taxon>Bacillati</taxon>
        <taxon>Actinomycetota</taxon>
        <taxon>Actinomycetes</taxon>
        <taxon>Pseudonocardiales</taxon>
        <taxon>Pseudonocardiaceae</taxon>
        <taxon>Saccharothrix</taxon>
    </lineage>
</organism>
<gene>
    <name evidence="2" type="ORF">F4560_008190</name>
</gene>
<accession>A0A7W9M5P4</accession>
<keyword evidence="1" id="KW-0812">Transmembrane</keyword>
<dbReference type="Proteomes" id="UP000552097">
    <property type="component" value="Unassembled WGS sequence"/>
</dbReference>
<keyword evidence="3" id="KW-1185">Reference proteome</keyword>
<proteinExistence type="predicted"/>
<feature type="transmembrane region" description="Helical" evidence="1">
    <location>
        <begin position="70"/>
        <end position="90"/>
    </location>
</feature>
<keyword evidence="1" id="KW-1133">Transmembrane helix</keyword>
<dbReference type="RefSeq" id="WP_184928323.1">
    <property type="nucleotide sequence ID" value="NZ_JACHMO010000001.1"/>
</dbReference>
<reference evidence="2 3" key="1">
    <citation type="submission" date="2020-08" db="EMBL/GenBank/DDBJ databases">
        <title>Sequencing the genomes of 1000 actinobacteria strains.</title>
        <authorList>
            <person name="Klenk H.-P."/>
        </authorList>
    </citation>
    <scope>NUCLEOTIDE SEQUENCE [LARGE SCALE GENOMIC DNA]</scope>
    <source>
        <strain evidence="2 3">DSM 45486</strain>
    </source>
</reference>
<evidence type="ECO:0000256" key="1">
    <source>
        <dbReference type="SAM" id="Phobius"/>
    </source>
</evidence>
<sequence>MTPRTVTAVIGAAFFLAGLLIMVLPLSTDSPSGIPVACGNSLGVGFDEIAVEADGAAFVEICGRLRVERLAWAAPVAVVGVLLLVGSIVVRRRSSA</sequence>